<keyword evidence="2" id="KW-1185">Reference proteome</keyword>
<dbReference type="Proteomes" id="UP001058074">
    <property type="component" value="Unassembled WGS sequence"/>
</dbReference>
<protein>
    <submittedName>
        <fullName evidence="1">CdaR family transcriptional regulator</fullName>
    </submittedName>
</protein>
<comment type="caution">
    <text evidence="1">The sequence shown here is derived from an EMBL/GenBank/DDBJ whole genome shotgun (WGS) entry which is preliminary data.</text>
</comment>
<accession>A0ACB5RGD0</accession>
<evidence type="ECO:0000313" key="2">
    <source>
        <dbReference type="Proteomes" id="UP001058074"/>
    </source>
</evidence>
<organism evidence="1 2">
    <name type="scientific">Inconstantimicrobium mannanitabidum</name>
    <dbReference type="NCBI Taxonomy" id="1604901"/>
    <lineage>
        <taxon>Bacteria</taxon>
        <taxon>Bacillati</taxon>
        <taxon>Bacillota</taxon>
        <taxon>Clostridia</taxon>
        <taxon>Eubacteriales</taxon>
        <taxon>Clostridiaceae</taxon>
        <taxon>Inconstantimicrobium</taxon>
    </lineage>
</organism>
<evidence type="ECO:0000313" key="1">
    <source>
        <dbReference type="EMBL" id="GKX68134.1"/>
    </source>
</evidence>
<sequence>MLTLKKLLMRLNKDNLYIQTNNKKNTSYNMVNPIFKSIPLEDNTLYIGFVSDIKNIQLENPNIGLILIPDIPFKKDINIKCEFVIWDKFIPFDVLFNTIQMQFRKVIDLASNLPSILSALTKGNSLKALVKVGSEILGNPLIITNTSYKVLAMSDVDIDEPTWAFARIHGYCSQKSINQFRNEGITKMTLTSNKAILLKSGIAKNIHRIVTKIKIEDKIVGYMAVYEINNKFEQSNLDIVNVLADIISIEMSNNIYEEGLTHKAYENIIIDLLNNEVPTTSILQNRLATANWTLKEFLCLIKIPLSESDDTIWFFDYLYATLIRKTSMCKFAKYYNSLIIVVNYSCEDEYKNEILNITDVLEKNNLKCGVSRTFSVLDDLRIYYHQASKAYEIGKLVDKEDSNIYYYEDIVLFHFFSKSQKREDLQIFCHPGYYKLLEYDRLNGTEYCNTLYEYLLCGNSISTAAEKLFIHRNTMSYRINKISEITGLDLTNGKHIFKLYMAIKINEWLKL</sequence>
<gene>
    <name evidence="1" type="ORF">rsdtw13_33920</name>
</gene>
<proteinExistence type="predicted"/>
<dbReference type="EMBL" id="BROD01000001">
    <property type="protein sequence ID" value="GKX68134.1"/>
    <property type="molecule type" value="Genomic_DNA"/>
</dbReference>
<reference evidence="1" key="1">
    <citation type="journal article" date="2025" name="Int. J. Syst. Evol. Microbiol.">
        <title>Inconstantimicrobium mannanitabidum sp. nov., a novel member of the family Clostridiaceae isolated from anoxic soil under the treatment of reductive soil disinfestation.</title>
        <authorList>
            <person name="Ueki A."/>
            <person name="Tonouchi A."/>
            <person name="Honma S."/>
            <person name="Kaku N."/>
            <person name="Ueki K."/>
        </authorList>
    </citation>
    <scope>NUCLEOTIDE SEQUENCE</scope>
    <source>
        <strain evidence="1">TW13</strain>
    </source>
</reference>
<name>A0ACB5RGD0_9CLOT</name>